<keyword evidence="3" id="KW-0444">Lipid biosynthesis</keyword>
<dbReference type="PROSITE" id="PS50146">
    <property type="entry name" value="DAGK"/>
    <property type="match status" value="1"/>
</dbReference>
<dbReference type="GO" id="GO:0005886">
    <property type="term" value="C:plasma membrane"/>
    <property type="evidence" value="ECO:0007669"/>
    <property type="project" value="TreeGrafter"/>
</dbReference>
<dbReference type="InterPro" id="IPR005218">
    <property type="entry name" value="Diacylglycerol/lipid_kinase"/>
</dbReference>
<keyword evidence="11" id="KW-0594">Phospholipid biosynthesis</keyword>
<dbReference type="PANTHER" id="PTHR12358">
    <property type="entry name" value="SPHINGOSINE KINASE"/>
    <property type="match status" value="1"/>
</dbReference>
<dbReference type="AlphaFoldDB" id="A0A9D1X3Y2"/>
<dbReference type="Pfam" id="PF00781">
    <property type="entry name" value="DAGK_cat"/>
    <property type="match status" value="1"/>
</dbReference>
<dbReference type="InterPro" id="IPR045540">
    <property type="entry name" value="YegS/DAGK_C"/>
</dbReference>
<evidence type="ECO:0000256" key="8">
    <source>
        <dbReference type="ARBA" id="ARBA00022840"/>
    </source>
</evidence>
<evidence type="ECO:0000256" key="6">
    <source>
        <dbReference type="ARBA" id="ARBA00022741"/>
    </source>
</evidence>
<name>A0A9D1X3Y2_9FIRM</name>
<feature type="domain" description="DAGKc" evidence="13">
    <location>
        <begin position="1"/>
        <end position="132"/>
    </location>
</feature>
<keyword evidence="8" id="KW-0067">ATP-binding</keyword>
<reference evidence="14" key="1">
    <citation type="journal article" date="2021" name="PeerJ">
        <title>Extensive microbial diversity within the chicken gut microbiome revealed by metagenomics and culture.</title>
        <authorList>
            <person name="Gilroy R."/>
            <person name="Ravi A."/>
            <person name="Getino M."/>
            <person name="Pursley I."/>
            <person name="Horton D.L."/>
            <person name="Alikhan N.F."/>
            <person name="Baker D."/>
            <person name="Gharbi K."/>
            <person name="Hall N."/>
            <person name="Watson M."/>
            <person name="Adriaenssens E.M."/>
            <person name="Foster-Nyarko E."/>
            <person name="Jarju S."/>
            <person name="Secka A."/>
            <person name="Antonio M."/>
            <person name="Oren A."/>
            <person name="Chaudhuri R.R."/>
            <person name="La Ragione R."/>
            <person name="Hildebrand F."/>
            <person name="Pallen M.J."/>
        </authorList>
    </citation>
    <scope>NUCLEOTIDE SEQUENCE</scope>
    <source>
        <strain evidence="14">ChiSxjej3B15-1167</strain>
    </source>
</reference>
<protein>
    <submittedName>
        <fullName evidence="14">Diacylglycerol kinase family lipid kinase</fullName>
    </submittedName>
</protein>
<keyword evidence="9" id="KW-0460">Magnesium</keyword>
<keyword evidence="5" id="KW-0479">Metal-binding</keyword>
<dbReference type="Gene3D" id="2.60.200.40">
    <property type="match status" value="1"/>
</dbReference>
<sequence>MKGLFIINPSSGRQNFHDKIKEIAGNLIMDQICNTIDVFYTEKQDDALHHAAGLQPGQYDFVVAVGGDGTLNEVINGIILSKSDIPVAVISAGTVNDFANYLKLPQTPKEFCDMIREFQLKKVDAGRVNSKYFINVVAAGLLSDIGFKVAKDKKAAMGKLAYYLEGAIDLPKQFGRTLKLRFTTDEKSIEEEILLFMVTNSQSVGGFREIAPLASTSDGKFDVVIIKKMDIFQVTPLLLAILQGDHVNHPAVEYFQTNRLRIENLDEQEINVDYDGEQLMDSFPLELELIPKAVRIVIPPQKEQ</sequence>
<dbReference type="EMBL" id="DXEQ01000164">
    <property type="protein sequence ID" value="HIX72518.1"/>
    <property type="molecule type" value="Genomic_DNA"/>
</dbReference>
<comment type="caution">
    <text evidence="14">The sequence shown here is derived from an EMBL/GenBank/DDBJ whole genome shotgun (WGS) entry which is preliminary data.</text>
</comment>
<keyword evidence="4" id="KW-0808">Transferase</keyword>
<evidence type="ECO:0000256" key="10">
    <source>
        <dbReference type="ARBA" id="ARBA00023098"/>
    </source>
</evidence>
<organism evidence="14 15">
    <name type="scientific">Candidatus Anaerobutyricum stercoripullorum</name>
    <dbReference type="NCBI Taxonomy" id="2838456"/>
    <lineage>
        <taxon>Bacteria</taxon>
        <taxon>Bacillati</taxon>
        <taxon>Bacillota</taxon>
        <taxon>Clostridia</taxon>
        <taxon>Lachnospirales</taxon>
        <taxon>Lachnospiraceae</taxon>
        <taxon>Anaerobutyricum</taxon>
    </lineage>
</organism>
<dbReference type="PANTHER" id="PTHR12358:SF106">
    <property type="entry name" value="LIPID KINASE YEGS"/>
    <property type="match status" value="1"/>
</dbReference>
<dbReference type="Pfam" id="PF19279">
    <property type="entry name" value="YegS_C"/>
    <property type="match status" value="1"/>
</dbReference>
<gene>
    <name evidence="14" type="ORF">H9849_05805</name>
</gene>
<evidence type="ECO:0000313" key="15">
    <source>
        <dbReference type="Proteomes" id="UP000886805"/>
    </source>
</evidence>
<comment type="cofactor">
    <cofactor evidence="1">
        <name>Mg(2+)</name>
        <dbReference type="ChEBI" id="CHEBI:18420"/>
    </cofactor>
</comment>
<evidence type="ECO:0000256" key="7">
    <source>
        <dbReference type="ARBA" id="ARBA00022777"/>
    </source>
</evidence>
<evidence type="ECO:0000256" key="5">
    <source>
        <dbReference type="ARBA" id="ARBA00022723"/>
    </source>
</evidence>
<dbReference type="SMART" id="SM00046">
    <property type="entry name" value="DAGKc"/>
    <property type="match status" value="1"/>
</dbReference>
<dbReference type="Proteomes" id="UP000886805">
    <property type="component" value="Unassembled WGS sequence"/>
</dbReference>
<dbReference type="GO" id="GO:0046872">
    <property type="term" value="F:metal ion binding"/>
    <property type="evidence" value="ECO:0007669"/>
    <property type="project" value="UniProtKB-KW"/>
</dbReference>
<evidence type="ECO:0000256" key="11">
    <source>
        <dbReference type="ARBA" id="ARBA00023209"/>
    </source>
</evidence>
<keyword evidence="7 14" id="KW-0418">Kinase</keyword>
<dbReference type="Gene3D" id="3.40.50.10330">
    <property type="entry name" value="Probable inorganic polyphosphate/atp-NAD kinase, domain 1"/>
    <property type="match status" value="1"/>
</dbReference>
<keyword evidence="12" id="KW-1208">Phospholipid metabolism</keyword>
<dbReference type="NCBIfam" id="TIGR00147">
    <property type="entry name" value="YegS/Rv2252/BmrU family lipid kinase"/>
    <property type="match status" value="1"/>
</dbReference>
<dbReference type="InterPro" id="IPR001206">
    <property type="entry name" value="Diacylglycerol_kinase_cat_dom"/>
</dbReference>
<dbReference type="InterPro" id="IPR017438">
    <property type="entry name" value="ATP-NAD_kinase_N"/>
</dbReference>
<dbReference type="InterPro" id="IPR016064">
    <property type="entry name" value="NAD/diacylglycerol_kinase_sf"/>
</dbReference>
<accession>A0A9D1X3Y2</accession>
<evidence type="ECO:0000256" key="4">
    <source>
        <dbReference type="ARBA" id="ARBA00022679"/>
    </source>
</evidence>
<dbReference type="SUPFAM" id="SSF111331">
    <property type="entry name" value="NAD kinase/diacylglycerol kinase-like"/>
    <property type="match status" value="1"/>
</dbReference>
<comment type="similarity">
    <text evidence="2">Belongs to the diacylglycerol/lipid kinase family.</text>
</comment>
<reference evidence="14" key="2">
    <citation type="submission" date="2021-04" db="EMBL/GenBank/DDBJ databases">
        <authorList>
            <person name="Gilroy R."/>
        </authorList>
    </citation>
    <scope>NUCLEOTIDE SEQUENCE</scope>
    <source>
        <strain evidence="14">ChiSxjej3B15-1167</strain>
    </source>
</reference>
<evidence type="ECO:0000313" key="14">
    <source>
        <dbReference type="EMBL" id="HIX72518.1"/>
    </source>
</evidence>
<dbReference type="GO" id="GO:0008654">
    <property type="term" value="P:phospholipid biosynthetic process"/>
    <property type="evidence" value="ECO:0007669"/>
    <property type="project" value="UniProtKB-KW"/>
</dbReference>
<evidence type="ECO:0000259" key="13">
    <source>
        <dbReference type="PROSITE" id="PS50146"/>
    </source>
</evidence>
<evidence type="ECO:0000256" key="9">
    <source>
        <dbReference type="ARBA" id="ARBA00022842"/>
    </source>
</evidence>
<dbReference type="GO" id="GO:0005524">
    <property type="term" value="F:ATP binding"/>
    <property type="evidence" value="ECO:0007669"/>
    <property type="project" value="UniProtKB-KW"/>
</dbReference>
<evidence type="ECO:0000256" key="2">
    <source>
        <dbReference type="ARBA" id="ARBA00005983"/>
    </source>
</evidence>
<evidence type="ECO:0000256" key="1">
    <source>
        <dbReference type="ARBA" id="ARBA00001946"/>
    </source>
</evidence>
<keyword evidence="6" id="KW-0547">Nucleotide-binding</keyword>
<dbReference type="InterPro" id="IPR050187">
    <property type="entry name" value="Lipid_Phosphate_FormReg"/>
</dbReference>
<evidence type="ECO:0000256" key="3">
    <source>
        <dbReference type="ARBA" id="ARBA00022516"/>
    </source>
</evidence>
<proteinExistence type="inferred from homology"/>
<dbReference type="GO" id="GO:0004143">
    <property type="term" value="F:ATP-dependent diacylglycerol kinase activity"/>
    <property type="evidence" value="ECO:0007669"/>
    <property type="project" value="TreeGrafter"/>
</dbReference>
<keyword evidence="10" id="KW-0443">Lipid metabolism</keyword>
<evidence type="ECO:0000256" key="12">
    <source>
        <dbReference type="ARBA" id="ARBA00023264"/>
    </source>
</evidence>